<dbReference type="KEGG" id="kab:B7C62_27330"/>
<comment type="subcellular location">
    <subcellularLocation>
        <location evidence="1 12">Cell membrane</location>
        <topology evidence="1 12">Multi-pass membrane protein</topology>
    </subcellularLocation>
</comment>
<dbReference type="RefSeq" id="WP_084749903.1">
    <property type="nucleotide sequence ID" value="NZ_CP020563.1"/>
</dbReference>
<dbReference type="PROSITE" id="PS01219">
    <property type="entry name" value="AMMONIUM_TRANSP"/>
    <property type="match status" value="1"/>
</dbReference>
<sequence length="450" mass="46553">MPPGITTLAADAPELSAANTGFMLICSALVMLMTPGLAFFYGGMVRVKSTLNMLMMSFISLGIVTVLWVLYGFSLAFGSDIGSVIGWSSDYVGLSGIGITELWDGTTIPVYVFAAFQLMFAVLTPALISGALADRVKFTAWALFIVLWVTIVYFPVAHWVWGSGGWLFEMGVIDFAGGTAVHINAGAAALGVIFVIGKRIGFKKDPMRPHSLPLVMLGAALLWFGWFGFNAGSWLGNDDGVGAVMFLNTQVATAAAVLGWLVYEKLRHGSFTTLGAASGAVSGLVAITPAGGSVSPLGAIAVGVIAGVLCAMAVGLKYKFGYDDSLDVVGVHLVGGIIGSILVGFFATGGVQSDAKGLFYGGGVEQLGKQIVGVVAVLAYSLVVSGLIALILHRTIGMRVSEDDEISGIDQVEHAETAYDFSGTGGGSVARTTAPATDPTAAPKAKKVDA</sequence>
<feature type="transmembrane region" description="Helical" evidence="12">
    <location>
        <begin position="181"/>
        <end position="200"/>
    </location>
</feature>
<name>A0ABC8BZQ1_9ACTN</name>
<feature type="transmembrane region" description="Helical" evidence="12">
    <location>
        <begin position="20"/>
        <end position="41"/>
    </location>
</feature>
<dbReference type="GO" id="GO:0005886">
    <property type="term" value="C:plasma membrane"/>
    <property type="evidence" value="ECO:0007669"/>
    <property type="project" value="UniProtKB-SubCell"/>
</dbReference>
<accession>A0ABC8BZQ1</accession>
<feature type="transmembrane region" description="Helical" evidence="12">
    <location>
        <begin position="212"/>
        <end position="229"/>
    </location>
</feature>
<dbReference type="Pfam" id="PF00909">
    <property type="entry name" value="Ammonium_transp"/>
    <property type="match status" value="1"/>
</dbReference>
<gene>
    <name evidence="15" type="ORF">B7C62_27330</name>
</gene>
<keyword evidence="9 12" id="KW-0924">Ammonia transport</keyword>
<dbReference type="Gene3D" id="1.10.3430.10">
    <property type="entry name" value="Ammonium transporter AmtB like domains"/>
    <property type="match status" value="1"/>
</dbReference>
<feature type="transmembrane region" description="Helical" evidence="12">
    <location>
        <begin position="53"/>
        <end position="73"/>
    </location>
</feature>
<comment type="subunit">
    <text evidence="3">Homotrimer.</text>
</comment>
<evidence type="ECO:0000256" key="10">
    <source>
        <dbReference type="ARBA" id="ARBA00050025"/>
    </source>
</evidence>
<feature type="domain" description="Ammonium transporter AmtB-like" evidence="14">
    <location>
        <begin position="22"/>
        <end position="419"/>
    </location>
</feature>
<dbReference type="EMBL" id="CP020563">
    <property type="protein sequence ID" value="ARF75552.1"/>
    <property type="molecule type" value="Genomic_DNA"/>
</dbReference>
<dbReference type="PANTHER" id="PTHR43029:SF10">
    <property type="entry name" value="AMMONIUM TRANSPORTER MEP2"/>
    <property type="match status" value="1"/>
</dbReference>
<proteinExistence type="inferred from homology"/>
<dbReference type="GO" id="GO:0072488">
    <property type="term" value="P:ammonium transmembrane transport"/>
    <property type="evidence" value="ECO:0007669"/>
    <property type="project" value="UniProtKB-KW"/>
</dbReference>
<evidence type="ECO:0000256" key="4">
    <source>
        <dbReference type="ARBA" id="ARBA00022448"/>
    </source>
</evidence>
<feature type="transmembrane region" description="Helical" evidence="12">
    <location>
        <begin position="140"/>
        <end position="161"/>
    </location>
</feature>
<dbReference type="InterPro" id="IPR024041">
    <property type="entry name" value="NH4_transpt_AmtB-like_dom"/>
</dbReference>
<evidence type="ECO:0000256" key="2">
    <source>
        <dbReference type="ARBA" id="ARBA00005887"/>
    </source>
</evidence>
<keyword evidence="16" id="KW-1185">Reference proteome</keyword>
<comment type="function">
    <text evidence="11">Involved in the uptake of ammonium/ammonia (NH(4)(+)/NH(3)).</text>
</comment>
<dbReference type="AlphaFoldDB" id="A0ABC8BZQ1"/>
<dbReference type="Proteomes" id="UP000192251">
    <property type="component" value="Chromosome"/>
</dbReference>
<feature type="transmembrane region" description="Helical" evidence="12">
    <location>
        <begin position="328"/>
        <end position="351"/>
    </location>
</feature>
<dbReference type="InterPro" id="IPR029020">
    <property type="entry name" value="Ammonium/urea_transptr"/>
</dbReference>
<feature type="transmembrane region" description="Helical" evidence="12">
    <location>
        <begin position="371"/>
        <end position="392"/>
    </location>
</feature>
<keyword evidence="6 12" id="KW-0812">Transmembrane</keyword>
<dbReference type="NCBIfam" id="TIGR00836">
    <property type="entry name" value="amt"/>
    <property type="match status" value="1"/>
</dbReference>
<protein>
    <recommendedName>
        <fullName evidence="10 12">Ammonium transporter</fullName>
    </recommendedName>
</protein>
<feature type="transmembrane region" description="Helical" evidence="12">
    <location>
        <begin position="241"/>
        <end position="263"/>
    </location>
</feature>
<feature type="compositionally biased region" description="Low complexity" evidence="13">
    <location>
        <begin position="429"/>
        <end position="443"/>
    </location>
</feature>
<dbReference type="InterPro" id="IPR001905">
    <property type="entry name" value="Ammonium_transpt"/>
</dbReference>
<evidence type="ECO:0000256" key="8">
    <source>
        <dbReference type="ARBA" id="ARBA00023136"/>
    </source>
</evidence>
<evidence type="ECO:0000256" key="12">
    <source>
        <dbReference type="RuleBase" id="RU362002"/>
    </source>
</evidence>
<evidence type="ECO:0000256" key="3">
    <source>
        <dbReference type="ARBA" id="ARBA00011233"/>
    </source>
</evidence>
<keyword evidence="7 12" id="KW-1133">Transmembrane helix</keyword>
<dbReference type="InterPro" id="IPR018047">
    <property type="entry name" value="Ammonium_transpt_CS"/>
</dbReference>
<keyword evidence="8 12" id="KW-0472">Membrane</keyword>
<dbReference type="FunFam" id="1.10.3430.10:FF:000007">
    <property type="entry name" value="Ammonium transporter"/>
    <property type="match status" value="1"/>
</dbReference>
<feature type="transmembrane region" description="Helical" evidence="12">
    <location>
        <begin position="108"/>
        <end position="128"/>
    </location>
</feature>
<evidence type="ECO:0000256" key="7">
    <source>
        <dbReference type="ARBA" id="ARBA00022989"/>
    </source>
</evidence>
<feature type="transmembrane region" description="Helical" evidence="12">
    <location>
        <begin position="270"/>
        <end position="291"/>
    </location>
</feature>
<evidence type="ECO:0000313" key="16">
    <source>
        <dbReference type="Proteomes" id="UP000192251"/>
    </source>
</evidence>
<feature type="region of interest" description="Disordered" evidence="13">
    <location>
        <begin position="422"/>
        <end position="450"/>
    </location>
</feature>
<feature type="transmembrane region" description="Helical" evidence="12">
    <location>
        <begin position="297"/>
        <end position="316"/>
    </location>
</feature>
<evidence type="ECO:0000256" key="9">
    <source>
        <dbReference type="ARBA" id="ARBA00023177"/>
    </source>
</evidence>
<keyword evidence="5" id="KW-1003">Cell membrane</keyword>
<organism evidence="15 16">
    <name type="scientific">Kitasatospora albolonga</name>
    <dbReference type="NCBI Taxonomy" id="68173"/>
    <lineage>
        <taxon>Bacteria</taxon>
        <taxon>Bacillati</taxon>
        <taxon>Actinomycetota</taxon>
        <taxon>Actinomycetes</taxon>
        <taxon>Kitasatosporales</taxon>
        <taxon>Streptomycetaceae</taxon>
        <taxon>Kitasatospora</taxon>
    </lineage>
</organism>
<dbReference type="SUPFAM" id="SSF111352">
    <property type="entry name" value="Ammonium transporter"/>
    <property type="match status" value="1"/>
</dbReference>
<evidence type="ECO:0000313" key="15">
    <source>
        <dbReference type="EMBL" id="ARF75552.1"/>
    </source>
</evidence>
<evidence type="ECO:0000256" key="11">
    <source>
        <dbReference type="ARBA" id="ARBA00054862"/>
    </source>
</evidence>
<keyword evidence="4 12" id="KW-0813">Transport</keyword>
<reference evidence="15 16" key="1">
    <citation type="submission" date="2017-04" db="EMBL/GenBank/DDBJ databases">
        <title>The complete genome sequence of Streptomyces albolongus YIM 101047, the producer of novel bafilomycins and novel odoriferous sesquiterpenoids.</title>
        <authorList>
            <person name="Yin M."/>
            <person name="Jiang Y."/>
        </authorList>
    </citation>
    <scope>NUCLEOTIDE SEQUENCE [LARGE SCALE GENOMIC DNA]</scope>
    <source>
        <strain evidence="15 16">YIM 101047</strain>
    </source>
</reference>
<evidence type="ECO:0000256" key="5">
    <source>
        <dbReference type="ARBA" id="ARBA00022475"/>
    </source>
</evidence>
<dbReference type="PANTHER" id="PTHR43029">
    <property type="entry name" value="AMMONIUM TRANSPORTER MEP2"/>
    <property type="match status" value="1"/>
</dbReference>
<evidence type="ECO:0000256" key="6">
    <source>
        <dbReference type="ARBA" id="ARBA00022692"/>
    </source>
</evidence>
<evidence type="ECO:0000259" key="14">
    <source>
        <dbReference type="Pfam" id="PF00909"/>
    </source>
</evidence>
<evidence type="ECO:0000256" key="1">
    <source>
        <dbReference type="ARBA" id="ARBA00004651"/>
    </source>
</evidence>
<evidence type="ECO:0000256" key="13">
    <source>
        <dbReference type="SAM" id="MobiDB-lite"/>
    </source>
</evidence>
<comment type="similarity">
    <text evidence="2 12">Belongs to the ammonia transporter channel (TC 1.A.11.2) family.</text>
</comment>